<dbReference type="InterPro" id="IPR000843">
    <property type="entry name" value="HTH_LacI"/>
</dbReference>
<dbReference type="AlphaFoldDB" id="A0A963YUH3"/>
<keyword evidence="3" id="KW-0804">Transcription</keyword>
<evidence type="ECO:0000256" key="3">
    <source>
        <dbReference type="ARBA" id="ARBA00023163"/>
    </source>
</evidence>
<dbReference type="EMBL" id="JAESVB010000010">
    <property type="protein sequence ID" value="MCB8877091.1"/>
    <property type="molecule type" value="Genomic_DNA"/>
</dbReference>
<evidence type="ECO:0000313" key="5">
    <source>
        <dbReference type="EMBL" id="MCB8877091.1"/>
    </source>
</evidence>
<dbReference type="InterPro" id="IPR010982">
    <property type="entry name" value="Lambda_DNA-bd_dom_sf"/>
</dbReference>
<keyword evidence="1" id="KW-0805">Transcription regulation</keyword>
<keyword evidence="6" id="KW-1185">Reference proteome</keyword>
<evidence type="ECO:0000313" key="6">
    <source>
        <dbReference type="Proteomes" id="UP000708298"/>
    </source>
</evidence>
<reference evidence="5" key="2">
    <citation type="submission" date="2021-01" db="EMBL/GenBank/DDBJ databases">
        <authorList>
            <person name="Mieszkin S."/>
            <person name="Pouder E."/>
            <person name="Alain K."/>
        </authorList>
    </citation>
    <scope>NUCLEOTIDE SEQUENCE</scope>
    <source>
        <strain evidence="5">HW T2.11</strain>
    </source>
</reference>
<evidence type="ECO:0000259" key="4">
    <source>
        <dbReference type="PROSITE" id="PS50932"/>
    </source>
</evidence>
<sequence length="349" mass="38219">MAPEGETTRPLARRRPTLDDVARHSGASLATVDRVINDRPGVRDRTRQRVLQVANRLGYLSAEPEPEMAGPPLVLDFVLPDGTNSFILNLARLLAESAAQRPDVELRLHMIEGFNPAAMADKLGELAGKSQGLGITALDHPLLREAIRAVIGEGTPVVTLASDITQVPRLDYIGIDNRAAGRLAGHLLGRFICQNVAKIALFAGSLSYRGHEEREMGFRHILTESHPGLTIVELREMSDDTTRGYEEARRLLERHPDLAGIYSIGGGVEGIARALEESGRGQDVVFIGHELTEGTRRLLISGTIDALIDQNPRVEAREAINLLVQAARGIERPTARPMRVHPIFRENLP</sequence>
<dbReference type="SMART" id="SM00354">
    <property type="entry name" value="HTH_LACI"/>
    <property type="match status" value="1"/>
</dbReference>
<feature type="domain" description="HTH lacI-type" evidence="4">
    <location>
        <begin position="16"/>
        <end position="59"/>
    </location>
</feature>
<protein>
    <submittedName>
        <fullName evidence="5">LacI family DNA-binding transcriptional regulator</fullName>
    </submittedName>
</protein>
<gene>
    <name evidence="5" type="ORF">ASILVAE211_17990</name>
</gene>
<comment type="caution">
    <text evidence="5">The sequence shown here is derived from an EMBL/GenBank/DDBJ whole genome shotgun (WGS) entry which is preliminary data.</text>
</comment>
<dbReference type="Pfam" id="PF00356">
    <property type="entry name" value="LacI"/>
    <property type="match status" value="1"/>
</dbReference>
<dbReference type="Pfam" id="PF13407">
    <property type="entry name" value="Peripla_BP_4"/>
    <property type="match status" value="1"/>
</dbReference>
<dbReference type="InterPro" id="IPR028082">
    <property type="entry name" value="Peripla_BP_I"/>
</dbReference>
<dbReference type="SUPFAM" id="SSF53822">
    <property type="entry name" value="Periplasmic binding protein-like I"/>
    <property type="match status" value="1"/>
</dbReference>
<dbReference type="PANTHER" id="PTHR30146:SF152">
    <property type="entry name" value="TRANSCRIPTIONAL REGULATORY PROTEIN"/>
    <property type="match status" value="1"/>
</dbReference>
<keyword evidence="2 5" id="KW-0238">DNA-binding</keyword>
<dbReference type="CDD" id="cd06307">
    <property type="entry name" value="PBP1_sugar_binding"/>
    <property type="match status" value="1"/>
</dbReference>
<dbReference type="RefSeq" id="WP_227322748.1">
    <property type="nucleotide sequence ID" value="NZ_JAESVB010000010.1"/>
</dbReference>
<organism evidence="5 6">
    <name type="scientific">Acidisoma silvae</name>
    <dbReference type="NCBI Taxonomy" id="2802396"/>
    <lineage>
        <taxon>Bacteria</taxon>
        <taxon>Pseudomonadati</taxon>
        <taxon>Pseudomonadota</taxon>
        <taxon>Alphaproteobacteria</taxon>
        <taxon>Acetobacterales</taxon>
        <taxon>Acidocellaceae</taxon>
        <taxon>Acidisoma</taxon>
    </lineage>
</organism>
<dbReference type="GO" id="GO:0000976">
    <property type="term" value="F:transcription cis-regulatory region binding"/>
    <property type="evidence" value="ECO:0007669"/>
    <property type="project" value="TreeGrafter"/>
</dbReference>
<proteinExistence type="predicted"/>
<dbReference type="SUPFAM" id="SSF47413">
    <property type="entry name" value="lambda repressor-like DNA-binding domains"/>
    <property type="match status" value="1"/>
</dbReference>
<dbReference type="GO" id="GO:0003700">
    <property type="term" value="F:DNA-binding transcription factor activity"/>
    <property type="evidence" value="ECO:0007669"/>
    <property type="project" value="TreeGrafter"/>
</dbReference>
<dbReference type="PANTHER" id="PTHR30146">
    <property type="entry name" value="LACI-RELATED TRANSCRIPTIONAL REPRESSOR"/>
    <property type="match status" value="1"/>
</dbReference>
<reference evidence="5" key="1">
    <citation type="journal article" date="2021" name="Microorganisms">
        <title>Acidisoma silvae sp. nov. and Acidisomacellulosilytica sp. nov., Two Acidophilic Bacteria Isolated from Decaying Wood, Hydrolyzing Cellulose and Producing Poly-3-hydroxybutyrate.</title>
        <authorList>
            <person name="Mieszkin S."/>
            <person name="Pouder E."/>
            <person name="Uroz S."/>
            <person name="Simon-Colin C."/>
            <person name="Alain K."/>
        </authorList>
    </citation>
    <scope>NUCLEOTIDE SEQUENCE</scope>
    <source>
        <strain evidence="5">HW T2.11</strain>
    </source>
</reference>
<evidence type="ECO:0000256" key="2">
    <source>
        <dbReference type="ARBA" id="ARBA00023125"/>
    </source>
</evidence>
<dbReference type="CDD" id="cd01392">
    <property type="entry name" value="HTH_LacI"/>
    <property type="match status" value="1"/>
</dbReference>
<name>A0A963YUH3_9PROT</name>
<dbReference type="PROSITE" id="PS50932">
    <property type="entry name" value="HTH_LACI_2"/>
    <property type="match status" value="1"/>
</dbReference>
<dbReference type="Gene3D" id="1.10.260.40">
    <property type="entry name" value="lambda repressor-like DNA-binding domains"/>
    <property type="match status" value="1"/>
</dbReference>
<dbReference type="InterPro" id="IPR025997">
    <property type="entry name" value="SBP_2_dom"/>
</dbReference>
<evidence type="ECO:0000256" key="1">
    <source>
        <dbReference type="ARBA" id="ARBA00023015"/>
    </source>
</evidence>
<dbReference type="Proteomes" id="UP000708298">
    <property type="component" value="Unassembled WGS sequence"/>
</dbReference>
<dbReference type="Gene3D" id="3.40.50.2300">
    <property type="match status" value="2"/>
</dbReference>
<accession>A0A963YUH3</accession>